<reference evidence="1" key="1">
    <citation type="submission" date="2023-08" db="EMBL/GenBank/DDBJ databases">
        <title>Black Yeasts Isolated from many extreme environments.</title>
        <authorList>
            <person name="Coleine C."/>
            <person name="Stajich J.E."/>
            <person name="Selbmann L."/>
        </authorList>
    </citation>
    <scope>NUCLEOTIDE SEQUENCE</scope>
    <source>
        <strain evidence="1">CCFEE 5810</strain>
    </source>
</reference>
<protein>
    <submittedName>
        <fullName evidence="1">Uncharacterized protein</fullName>
    </submittedName>
</protein>
<gene>
    <name evidence="1" type="ORF">LTR97_012733</name>
</gene>
<dbReference type="Proteomes" id="UP001310594">
    <property type="component" value="Unassembled WGS sequence"/>
</dbReference>
<accession>A0AAN7ZXZ2</accession>
<dbReference type="AlphaFoldDB" id="A0AAN7ZXZ2"/>
<evidence type="ECO:0000313" key="2">
    <source>
        <dbReference type="Proteomes" id="UP001310594"/>
    </source>
</evidence>
<sequence length="138" mass="16217">MATPEHQISDQTDTVEQPSPNLLTLSVELRLLIYAHFFKTPNRSAFDLPKLDGYTIFPPLTRTCRSVREETTMMYRQHLADVRAMLAESRQRLDRISRLEHVLGGSFSSAEWLRHRSEEMIVWMQRVDQVMLNLRTWA</sequence>
<proteinExistence type="predicted"/>
<organism evidence="1 2">
    <name type="scientific">Elasticomyces elasticus</name>
    <dbReference type="NCBI Taxonomy" id="574655"/>
    <lineage>
        <taxon>Eukaryota</taxon>
        <taxon>Fungi</taxon>
        <taxon>Dikarya</taxon>
        <taxon>Ascomycota</taxon>
        <taxon>Pezizomycotina</taxon>
        <taxon>Dothideomycetes</taxon>
        <taxon>Dothideomycetidae</taxon>
        <taxon>Mycosphaerellales</taxon>
        <taxon>Teratosphaeriaceae</taxon>
        <taxon>Elasticomyces</taxon>
    </lineage>
</organism>
<evidence type="ECO:0000313" key="1">
    <source>
        <dbReference type="EMBL" id="KAK5689734.1"/>
    </source>
</evidence>
<name>A0AAN7ZXZ2_9PEZI</name>
<comment type="caution">
    <text evidence="1">The sequence shown here is derived from an EMBL/GenBank/DDBJ whole genome shotgun (WGS) entry which is preliminary data.</text>
</comment>
<dbReference type="EMBL" id="JAVRQU010000029">
    <property type="protein sequence ID" value="KAK5689734.1"/>
    <property type="molecule type" value="Genomic_DNA"/>
</dbReference>